<dbReference type="Gene3D" id="3.40.50.2000">
    <property type="entry name" value="Glycogen Phosphorylase B"/>
    <property type="match status" value="1"/>
</dbReference>
<dbReference type="Proteomes" id="UP000632195">
    <property type="component" value="Unassembled WGS sequence"/>
</dbReference>
<dbReference type="EMBL" id="BMNY01000002">
    <property type="protein sequence ID" value="GGM77172.1"/>
    <property type="molecule type" value="Genomic_DNA"/>
</dbReference>
<accession>A0AA37F9U4</accession>
<organism evidence="2 3">
    <name type="scientific">Thermogymnomonas acidicola</name>
    <dbReference type="NCBI Taxonomy" id="399579"/>
    <lineage>
        <taxon>Archaea</taxon>
        <taxon>Methanobacteriati</taxon>
        <taxon>Thermoplasmatota</taxon>
        <taxon>Thermoplasmata</taxon>
        <taxon>Thermoplasmatales</taxon>
        <taxon>Thermogymnomonas</taxon>
    </lineage>
</organism>
<protein>
    <recommendedName>
        <fullName evidence="1">Glycosyltransferase subfamily 4-like N-terminal domain-containing protein</fullName>
    </recommendedName>
</protein>
<dbReference type="InterPro" id="IPR028098">
    <property type="entry name" value="Glyco_trans_4-like_N"/>
</dbReference>
<reference evidence="2" key="1">
    <citation type="journal article" date="2014" name="Int. J. Syst. Evol. Microbiol.">
        <title>Complete genome sequence of Corynebacterium casei LMG S-19264T (=DSM 44701T), isolated from a smear-ripened cheese.</title>
        <authorList>
            <consortium name="US DOE Joint Genome Institute (JGI-PGF)"/>
            <person name="Walter F."/>
            <person name="Albersmeier A."/>
            <person name="Kalinowski J."/>
            <person name="Ruckert C."/>
        </authorList>
    </citation>
    <scope>NUCLEOTIDE SEQUENCE</scope>
    <source>
        <strain evidence="2">JCM 13583</strain>
    </source>
</reference>
<evidence type="ECO:0000313" key="2">
    <source>
        <dbReference type="EMBL" id="GGM77172.1"/>
    </source>
</evidence>
<proteinExistence type="predicted"/>
<dbReference type="SUPFAM" id="SSF53756">
    <property type="entry name" value="UDP-Glycosyltransferase/glycogen phosphorylase"/>
    <property type="match status" value="1"/>
</dbReference>
<comment type="caution">
    <text evidence="2">The sequence shown here is derived from an EMBL/GenBank/DDBJ whole genome shotgun (WGS) entry which is preliminary data.</text>
</comment>
<gene>
    <name evidence="2" type="ORF">GCM10007108_14100</name>
</gene>
<name>A0AA37F9U4_9ARCH</name>
<sequence length="141" mass="16728">MTNGYLLNLFTFRSLMKKYYKGKSPHVLTPFFFIGTEYRAKSVVTLHDTYFKWNNSWLIRLTSKIVRKYASFSNVISISEQTKEELIKDGYREENFTVIYHYIDPVFKKIEGIDKEEKTVLNVGDWTHNNNSIVNKAIKRK</sequence>
<dbReference type="Pfam" id="PF13439">
    <property type="entry name" value="Glyco_transf_4"/>
    <property type="match status" value="1"/>
</dbReference>
<reference evidence="2" key="2">
    <citation type="submission" date="2022-09" db="EMBL/GenBank/DDBJ databases">
        <authorList>
            <person name="Sun Q."/>
            <person name="Ohkuma M."/>
        </authorList>
    </citation>
    <scope>NUCLEOTIDE SEQUENCE</scope>
    <source>
        <strain evidence="2">JCM 13583</strain>
    </source>
</reference>
<feature type="domain" description="Glycosyltransferase subfamily 4-like N-terminal" evidence="1">
    <location>
        <begin position="10"/>
        <end position="105"/>
    </location>
</feature>
<keyword evidence="3" id="KW-1185">Reference proteome</keyword>
<dbReference type="RefSeq" id="WP_188681531.1">
    <property type="nucleotide sequence ID" value="NZ_BMNY01000002.1"/>
</dbReference>
<evidence type="ECO:0000313" key="3">
    <source>
        <dbReference type="Proteomes" id="UP000632195"/>
    </source>
</evidence>
<dbReference type="AlphaFoldDB" id="A0AA37F9U4"/>
<evidence type="ECO:0000259" key="1">
    <source>
        <dbReference type="Pfam" id="PF13439"/>
    </source>
</evidence>